<protein>
    <submittedName>
        <fullName evidence="2">Retron system putative HNH endonuclease</fullName>
    </submittedName>
</protein>
<gene>
    <name evidence="2" type="ORF">PG915_04030</name>
</gene>
<dbReference type="NCBIfam" id="TIGR02646">
    <property type="entry name" value="retron system putative HNH endonuclease"/>
    <property type="match status" value="1"/>
</dbReference>
<keyword evidence="2" id="KW-0255">Endonuclease</keyword>
<dbReference type="InterPro" id="IPR013467">
    <property type="entry name" value="HNH78-like"/>
</dbReference>
<accession>A0AAU8BLA7</accession>
<dbReference type="GO" id="GO:0004519">
    <property type="term" value="F:endonuclease activity"/>
    <property type="evidence" value="ECO:0007669"/>
    <property type="project" value="UniProtKB-KW"/>
</dbReference>
<name>A0AAU8BLA7_9VIBR</name>
<keyword evidence="2" id="KW-0540">Nuclease</keyword>
<proteinExistence type="predicted"/>
<feature type="region of interest" description="Disordered" evidence="1">
    <location>
        <begin position="1"/>
        <end position="27"/>
    </location>
</feature>
<evidence type="ECO:0000313" key="2">
    <source>
        <dbReference type="EMBL" id="XCD16729.1"/>
    </source>
</evidence>
<dbReference type="EMBL" id="CP115920">
    <property type="protein sequence ID" value="XCD16729.1"/>
    <property type="molecule type" value="Genomic_DNA"/>
</dbReference>
<sequence length="261" mass="29776">MRTIRKNVGGNHNLDVAQRNNGVPTNKEEATQAWHNFNDTGDLLCQKLLIEQYGLCCYTELNLADLSLHHNISAHFEHEQPKNLYPGRTFDEGNLLRCALDSDDLQRYSGNQRFGGHFKDNNPDLSYDPNLFISPQSANCRDYFSYLTFDGSIIPKAGLSQDKHNKAQYTIDILNLNAPFLKAERERWLKEIEEIIDELVDTNAIDAIANLVECELTLTPRCHYDINKAPFPQLQAFHSATRLLFGAMGEQIIQQHCPQID</sequence>
<evidence type="ECO:0000256" key="1">
    <source>
        <dbReference type="SAM" id="MobiDB-lite"/>
    </source>
</evidence>
<dbReference type="AlphaFoldDB" id="A0AAU8BLA7"/>
<dbReference type="RefSeq" id="WP_353497967.1">
    <property type="nucleotide sequence ID" value="NZ_CP115920.1"/>
</dbReference>
<keyword evidence="2" id="KW-0378">Hydrolase</keyword>
<reference evidence="2" key="1">
    <citation type="submission" date="2023-01" db="EMBL/GenBank/DDBJ databases">
        <title>Vibrio sp. CB1-14 genome sequencing.</title>
        <authorList>
            <person name="Otstavnykh N."/>
            <person name="Isaeva M."/>
            <person name="Meleshko D."/>
        </authorList>
    </citation>
    <scope>NUCLEOTIDE SEQUENCE</scope>
    <source>
        <strain evidence="2">CB1-14</strain>
    </source>
</reference>
<dbReference type="KEGG" id="vck:PG915_04030"/>
<organism evidence="2">
    <name type="scientific">Vibrio chaetopteri</name>
    <dbReference type="NCBI Taxonomy" id="3016528"/>
    <lineage>
        <taxon>Bacteria</taxon>
        <taxon>Pseudomonadati</taxon>
        <taxon>Pseudomonadota</taxon>
        <taxon>Gammaproteobacteria</taxon>
        <taxon>Vibrionales</taxon>
        <taxon>Vibrionaceae</taxon>
        <taxon>Vibrio</taxon>
    </lineage>
</organism>